<protein>
    <submittedName>
        <fullName evidence="1">Uncharacterized protein</fullName>
    </submittedName>
</protein>
<dbReference type="VEuPathDB" id="FungiDB:BD410DRAFT_50473"/>
<name>A0A4R5XFU5_9AGAM</name>
<accession>A0A4R5XFU5</accession>
<gene>
    <name evidence="1" type="ORF">BD410DRAFT_50473</name>
</gene>
<evidence type="ECO:0000313" key="1">
    <source>
        <dbReference type="EMBL" id="TDL30034.1"/>
    </source>
</evidence>
<dbReference type="Proteomes" id="UP000294933">
    <property type="component" value="Unassembled WGS sequence"/>
</dbReference>
<organism evidence="1 2">
    <name type="scientific">Rickenella mellea</name>
    <dbReference type="NCBI Taxonomy" id="50990"/>
    <lineage>
        <taxon>Eukaryota</taxon>
        <taxon>Fungi</taxon>
        <taxon>Dikarya</taxon>
        <taxon>Basidiomycota</taxon>
        <taxon>Agaricomycotina</taxon>
        <taxon>Agaricomycetes</taxon>
        <taxon>Hymenochaetales</taxon>
        <taxon>Rickenellaceae</taxon>
        <taxon>Rickenella</taxon>
    </lineage>
</organism>
<sequence>MNMRGLLRHVNSFMVYTPRAGKSTSFQYQERWVYHFDKTGVRVYHAHEYVVTEIHEWALVDSNDEGTKPHSAFKSRNNFVVWATRPARERYSCWQKELDVGFYTLDNWTWSETLNVAVHAWGLDVNDPRIKLINTAFVKYGPTVQICKHAASGTLTKVVHGLKNEIQSITEYTEIRSNTNGVPKESHKWCLVFPDKNRYPQTRIVSDYVEDLLVTRLMNLDATESHAIYNPLDTLLALSNLKVRIFEEVMHSMLPGSRHTIFPIPLAGRIENYVDLTGVFYQQFQDLESLSRDFRQGVYWVPEVRSSLGNVHSVAIVKDTVYIFRITGDSTQTVQHTSLKDIQHALPQHLQSVQRWKFVWVVPNYMLKAFSDPKTIEEAGGDAWHRSLRQFVMPVVVDLDLFRRAHAARLQSTFVERLRLDDAGVDEDVN</sequence>
<keyword evidence="2" id="KW-1185">Reference proteome</keyword>
<reference evidence="1 2" key="1">
    <citation type="submission" date="2018-06" db="EMBL/GenBank/DDBJ databases">
        <title>A transcriptomic atlas of mushroom development highlights an independent origin of complex multicellularity.</title>
        <authorList>
            <consortium name="DOE Joint Genome Institute"/>
            <person name="Krizsan K."/>
            <person name="Almasi E."/>
            <person name="Merenyi Z."/>
            <person name="Sahu N."/>
            <person name="Viragh M."/>
            <person name="Koszo T."/>
            <person name="Mondo S."/>
            <person name="Kiss B."/>
            <person name="Balint B."/>
            <person name="Kues U."/>
            <person name="Barry K."/>
            <person name="Hegedus J.C."/>
            <person name="Henrissat B."/>
            <person name="Johnson J."/>
            <person name="Lipzen A."/>
            <person name="Ohm R."/>
            <person name="Nagy I."/>
            <person name="Pangilinan J."/>
            <person name="Yan J."/>
            <person name="Xiong Y."/>
            <person name="Grigoriev I.V."/>
            <person name="Hibbett D.S."/>
            <person name="Nagy L.G."/>
        </authorList>
    </citation>
    <scope>NUCLEOTIDE SEQUENCE [LARGE SCALE GENOMIC DNA]</scope>
    <source>
        <strain evidence="1 2">SZMC22713</strain>
    </source>
</reference>
<dbReference type="OrthoDB" id="19861at2759"/>
<dbReference type="EMBL" id="ML170156">
    <property type="protein sequence ID" value="TDL30034.1"/>
    <property type="molecule type" value="Genomic_DNA"/>
</dbReference>
<proteinExistence type="predicted"/>
<evidence type="ECO:0000313" key="2">
    <source>
        <dbReference type="Proteomes" id="UP000294933"/>
    </source>
</evidence>
<dbReference type="AlphaFoldDB" id="A0A4R5XFU5"/>